<name>A0A918FFV3_9DEIO</name>
<protein>
    <submittedName>
        <fullName evidence="1">Uncharacterized protein</fullName>
    </submittedName>
</protein>
<accession>A0A918FFV3</accession>
<reference evidence="1" key="2">
    <citation type="submission" date="2020-09" db="EMBL/GenBank/DDBJ databases">
        <authorList>
            <person name="Sun Q."/>
            <person name="Ohkuma M."/>
        </authorList>
    </citation>
    <scope>NUCLEOTIDE SEQUENCE</scope>
    <source>
        <strain evidence="1">JCM 31311</strain>
    </source>
</reference>
<keyword evidence="2" id="KW-1185">Reference proteome</keyword>
<organism evidence="1 2">
    <name type="scientific">Deinococcus ruber</name>
    <dbReference type="NCBI Taxonomy" id="1848197"/>
    <lineage>
        <taxon>Bacteria</taxon>
        <taxon>Thermotogati</taxon>
        <taxon>Deinococcota</taxon>
        <taxon>Deinococci</taxon>
        <taxon>Deinococcales</taxon>
        <taxon>Deinococcaceae</taxon>
        <taxon>Deinococcus</taxon>
    </lineage>
</organism>
<comment type="caution">
    <text evidence="1">The sequence shown here is derived from an EMBL/GenBank/DDBJ whole genome shotgun (WGS) entry which is preliminary data.</text>
</comment>
<dbReference type="EMBL" id="BMQL01000068">
    <property type="protein sequence ID" value="GGR35401.1"/>
    <property type="molecule type" value="Genomic_DNA"/>
</dbReference>
<reference evidence="1" key="1">
    <citation type="journal article" date="2014" name="Int. J. Syst. Evol. Microbiol.">
        <title>Complete genome sequence of Corynebacterium casei LMG S-19264T (=DSM 44701T), isolated from a smear-ripened cheese.</title>
        <authorList>
            <consortium name="US DOE Joint Genome Institute (JGI-PGF)"/>
            <person name="Walter F."/>
            <person name="Albersmeier A."/>
            <person name="Kalinowski J."/>
            <person name="Ruckert C."/>
        </authorList>
    </citation>
    <scope>NUCLEOTIDE SEQUENCE</scope>
    <source>
        <strain evidence="1">JCM 31311</strain>
    </source>
</reference>
<proteinExistence type="predicted"/>
<sequence length="151" mass="16023">MGASLQVLGPVQRIKRPPRAVTQSPVSKVRRDQEGLTTDAQTVSLNVAQGCSGGLDVRTGTVRSIGAHLIIVTDDNNPAVSFATAQLDSFVTDFDTNTWPTLTGAFGEPSDLDNNGHVVAFVTRAVNELSPPASSVAKYGIRLPPRKLISR</sequence>
<dbReference type="AlphaFoldDB" id="A0A918FFV3"/>
<dbReference type="Proteomes" id="UP000603865">
    <property type="component" value="Unassembled WGS sequence"/>
</dbReference>
<gene>
    <name evidence="1" type="ORF">GCM10008957_51660</name>
</gene>
<evidence type="ECO:0000313" key="2">
    <source>
        <dbReference type="Proteomes" id="UP000603865"/>
    </source>
</evidence>
<evidence type="ECO:0000313" key="1">
    <source>
        <dbReference type="EMBL" id="GGR35401.1"/>
    </source>
</evidence>